<sequence length="95" mass="10548">MTMAKKTRGYTTTRDVYKAVKKYDHRDFDEFCTRIYTNGYKDGQMAPKAEPEASADVEAVMKAIKDVKGVGPALAEKIKKAILETLGEGGEKKDV</sequence>
<evidence type="ECO:0000313" key="1">
    <source>
        <dbReference type="EMBL" id="DAE03051.1"/>
    </source>
</evidence>
<protein>
    <submittedName>
        <fullName evidence="1">IMS family HHH motif</fullName>
    </submittedName>
</protein>
<accession>A0A8S5P9C8</accession>
<dbReference type="EMBL" id="BK015358">
    <property type="protein sequence ID" value="DAE03051.1"/>
    <property type="molecule type" value="Genomic_DNA"/>
</dbReference>
<proteinExistence type="predicted"/>
<name>A0A8S5P9C8_9CAUD</name>
<reference evidence="1" key="1">
    <citation type="journal article" date="2021" name="Proc. Natl. Acad. Sci. U.S.A.">
        <title>A Catalog of Tens of Thousands of Viruses from Human Metagenomes Reveals Hidden Associations with Chronic Diseases.</title>
        <authorList>
            <person name="Tisza M.J."/>
            <person name="Buck C.B."/>
        </authorList>
    </citation>
    <scope>NUCLEOTIDE SEQUENCE</scope>
    <source>
        <strain evidence="1">Ct2QJ10</strain>
    </source>
</reference>
<organism evidence="1">
    <name type="scientific">Siphoviridae sp. ct2QJ10</name>
    <dbReference type="NCBI Taxonomy" id="2825315"/>
    <lineage>
        <taxon>Viruses</taxon>
        <taxon>Duplodnaviria</taxon>
        <taxon>Heunggongvirae</taxon>
        <taxon>Uroviricota</taxon>
        <taxon>Caudoviricetes</taxon>
    </lineage>
</organism>